<dbReference type="Pfam" id="PF01799">
    <property type="entry name" value="Fer2_2"/>
    <property type="match status" value="1"/>
</dbReference>
<sequence length="407" mass="43204">MKKISLTVNGQSVTADIPARTQLADFLRDNQLLTGTHIGCEHGICGACTVMIDGAPARSCITYAVACEGAEVTTVEGLDDDPIAEELRRAFQEQHGLQCGYCTPGMMVTARDIVRRFPDADETRIRHELSGNLCRCTGYVGIVRAIRQVIEARRRNGASDGFTARSELGPVGSGHAAANAAEAVAKPAEAVKPVATKARKSAASGDKAASGPRPLNEMQRSLRISGPREQVWEQFEDIAALARCMPGAHVSEIDEAGRMIGVMRVKFGPISAAFDGEADNERVEDAYRGKLFGTGRDQRTGTRVTAEVDYALHEADGGGATDVAISVRYGLSGALAQFARGGLVEDFADRLAQQFAGNLERMLSGEQPATGDGDAGNAGNDVNAVSLVLGVLGARLRRFFNRLLGRG</sequence>
<dbReference type="CDD" id="cd00207">
    <property type="entry name" value="fer2"/>
    <property type="match status" value="1"/>
</dbReference>
<evidence type="ECO:0000256" key="3">
    <source>
        <dbReference type="ARBA" id="ARBA00023002"/>
    </source>
</evidence>
<dbReference type="InterPro" id="IPR012675">
    <property type="entry name" value="Beta-grasp_dom_sf"/>
</dbReference>
<dbReference type="InterPro" id="IPR002888">
    <property type="entry name" value="2Fe-2S-bd"/>
</dbReference>
<feature type="region of interest" description="Disordered" evidence="6">
    <location>
        <begin position="195"/>
        <end position="216"/>
    </location>
</feature>
<dbReference type="Gene3D" id="1.10.150.120">
    <property type="entry name" value="[2Fe-2S]-binding domain"/>
    <property type="match status" value="1"/>
</dbReference>
<dbReference type="InterPro" id="IPR051452">
    <property type="entry name" value="Diverse_Oxidoreductases"/>
</dbReference>
<dbReference type="GO" id="GO:0051537">
    <property type="term" value="F:2 iron, 2 sulfur cluster binding"/>
    <property type="evidence" value="ECO:0007669"/>
    <property type="project" value="UniProtKB-KW"/>
</dbReference>
<dbReference type="PROSITE" id="PS51085">
    <property type="entry name" value="2FE2S_FER_2"/>
    <property type="match status" value="1"/>
</dbReference>
<dbReference type="PANTHER" id="PTHR44379:SF8">
    <property type="entry name" value="XANTHINE DEHYDROGENASE IRON-SULFUR-BINDING SUBUNIT XDHC-RELATED"/>
    <property type="match status" value="1"/>
</dbReference>
<feature type="domain" description="2Fe-2S ferredoxin-type" evidence="7">
    <location>
        <begin position="2"/>
        <end position="78"/>
    </location>
</feature>
<dbReference type="SUPFAM" id="SSF47741">
    <property type="entry name" value="CO dehydrogenase ISP C-domain like"/>
    <property type="match status" value="1"/>
</dbReference>
<dbReference type="FunFam" id="3.10.20.30:FF:000020">
    <property type="entry name" value="Xanthine dehydrogenase iron-sulfur subunit"/>
    <property type="match status" value="1"/>
</dbReference>
<keyword evidence="2" id="KW-0479">Metal-binding</keyword>
<dbReference type="AlphaFoldDB" id="A0A369T8B4"/>
<keyword evidence="4" id="KW-0408">Iron</keyword>
<dbReference type="InterPro" id="IPR010419">
    <property type="entry name" value="CO_DH_gsu"/>
</dbReference>
<dbReference type="EMBL" id="QPMH01000027">
    <property type="protein sequence ID" value="RDD60417.1"/>
    <property type="molecule type" value="Genomic_DNA"/>
</dbReference>
<keyword evidence="5" id="KW-0411">Iron-sulfur</keyword>
<dbReference type="InterPro" id="IPR006058">
    <property type="entry name" value="2Fe2S_fd_BS"/>
</dbReference>
<dbReference type="InterPro" id="IPR023393">
    <property type="entry name" value="START-like_dom_sf"/>
</dbReference>
<evidence type="ECO:0000256" key="2">
    <source>
        <dbReference type="ARBA" id="ARBA00022723"/>
    </source>
</evidence>
<dbReference type="InterPro" id="IPR036010">
    <property type="entry name" value="2Fe-2S_ferredoxin-like_sf"/>
</dbReference>
<evidence type="ECO:0000259" key="7">
    <source>
        <dbReference type="PROSITE" id="PS51085"/>
    </source>
</evidence>
<dbReference type="CDD" id="cd07823">
    <property type="entry name" value="SRPBCC_5"/>
    <property type="match status" value="1"/>
</dbReference>
<protein>
    <submittedName>
        <fullName evidence="8">Carbon monoxide dehydrogenase</fullName>
    </submittedName>
</protein>
<accession>A0A369T8B4</accession>
<evidence type="ECO:0000313" key="8">
    <source>
        <dbReference type="EMBL" id="RDD60417.1"/>
    </source>
</evidence>
<evidence type="ECO:0000256" key="1">
    <source>
        <dbReference type="ARBA" id="ARBA00022714"/>
    </source>
</evidence>
<dbReference type="Pfam" id="PF00111">
    <property type="entry name" value="Fer2"/>
    <property type="match status" value="1"/>
</dbReference>
<dbReference type="GO" id="GO:0016491">
    <property type="term" value="F:oxidoreductase activity"/>
    <property type="evidence" value="ECO:0007669"/>
    <property type="project" value="UniProtKB-KW"/>
</dbReference>
<dbReference type="Gene3D" id="3.30.530.20">
    <property type="match status" value="1"/>
</dbReference>
<dbReference type="Proteomes" id="UP000253941">
    <property type="component" value="Unassembled WGS sequence"/>
</dbReference>
<dbReference type="Gene3D" id="3.10.20.30">
    <property type="match status" value="1"/>
</dbReference>
<gene>
    <name evidence="8" type="ORF">DRB17_18085</name>
</gene>
<feature type="compositionally biased region" description="Low complexity" evidence="6">
    <location>
        <begin position="195"/>
        <end position="210"/>
    </location>
</feature>
<name>A0A369T8B4_9PROT</name>
<evidence type="ECO:0000256" key="5">
    <source>
        <dbReference type="ARBA" id="ARBA00023014"/>
    </source>
</evidence>
<dbReference type="Pfam" id="PF06240">
    <property type="entry name" value="COXG"/>
    <property type="match status" value="1"/>
</dbReference>
<dbReference type="InterPro" id="IPR001041">
    <property type="entry name" value="2Fe-2S_ferredoxin-type"/>
</dbReference>
<dbReference type="RefSeq" id="WP_114583633.1">
    <property type="nucleotide sequence ID" value="NZ_QPMH01000027.1"/>
</dbReference>
<keyword evidence="3" id="KW-0560">Oxidoreductase</keyword>
<evidence type="ECO:0000256" key="6">
    <source>
        <dbReference type="SAM" id="MobiDB-lite"/>
    </source>
</evidence>
<dbReference type="InterPro" id="IPR036884">
    <property type="entry name" value="2Fe-2S-bd_dom_sf"/>
</dbReference>
<keyword evidence="1" id="KW-0001">2Fe-2S</keyword>
<organism evidence="8 9">
    <name type="scientific">Ferruginivarius sediminum</name>
    <dbReference type="NCBI Taxonomy" id="2661937"/>
    <lineage>
        <taxon>Bacteria</taxon>
        <taxon>Pseudomonadati</taxon>
        <taxon>Pseudomonadota</taxon>
        <taxon>Alphaproteobacteria</taxon>
        <taxon>Rhodospirillales</taxon>
        <taxon>Rhodospirillaceae</taxon>
        <taxon>Ferruginivarius</taxon>
    </lineage>
</organism>
<dbReference type="SUPFAM" id="SSF54292">
    <property type="entry name" value="2Fe-2S ferredoxin-like"/>
    <property type="match status" value="1"/>
</dbReference>
<reference evidence="8 9" key="1">
    <citation type="submission" date="2018-07" db="EMBL/GenBank/DDBJ databases">
        <title>Venubactetium sediminum gen. nov., sp. nov., isolated from a marine solar saltern.</title>
        <authorList>
            <person name="Wang S."/>
        </authorList>
    </citation>
    <scope>NUCLEOTIDE SEQUENCE [LARGE SCALE GENOMIC DNA]</scope>
    <source>
        <strain evidence="8 9">WD2A32</strain>
    </source>
</reference>
<comment type="caution">
    <text evidence="8">The sequence shown here is derived from an EMBL/GenBank/DDBJ whole genome shotgun (WGS) entry which is preliminary data.</text>
</comment>
<keyword evidence="9" id="KW-1185">Reference proteome</keyword>
<proteinExistence type="predicted"/>
<evidence type="ECO:0000256" key="4">
    <source>
        <dbReference type="ARBA" id="ARBA00023004"/>
    </source>
</evidence>
<evidence type="ECO:0000313" key="9">
    <source>
        <dbReference type="Proteomes" id="UP000253941"/>
    </source>
</evidence>
<dbReference type="GO" id="GO:0046872">
    <property type="term" value="F:metal ion binding"/>
    <property type="evidence" value="ECO:0007669"/>
    <property type="project" value="UniProtKB-KW"/>
</dbReference>
<dbReference type="PROSITE" id="PS00197">
    <property type="entry name" value="2FE2S_FER_1"/>
    <property type="match status" value="1"/>
</dbReference>
<dbReference type="SUPFAM" id="SSF55961">
    <property type="entry name" value="Bet v1-like"/>
    <property type="match status" value="1"/>
</dbReference>
<dbReference type="PANTHER" id="PTHR44379">
    <property type="entry name" value="OXIDOREDUCTASE WITH IRON-SULFUR SUBUNIT"/>
    <property type="match status" value="1"/>
</dbReference>